<dbReference type="EMBL" id="JBHUDY010000001">
    <property type="protein sequence ID" value="MFD1612164.1"/>
    <property type="molecule type" value="Genomic_DNA"/>
</dbReference>
<gene>
    <name evidence="2" type="ORF">ACFSCW_10160</name>
</gene>
<sequence length="172" mass="18761">MSRSASAKFALLALALVGCSAAQRGAEMARPEPFFDVVAFFNGRTMGDGRVKILFSSAERLRVDGQGHRDPDGTLVLDQQVRRGDRKIQSRQWRMRPIGGGRIAGTLSDASGPVSGDVRGNVLHLSYPMKDGTKVEQWIYLQTGGQLAVNRMNISKFGLTVATIDEAIRKLD</sequence>
<organism evidence="2 3">
    <name type="scientific">Sphingomonas tabacisoli</name>
    <dbReference type="NCBI Taxonomy" id="2249466"/>
    <lineage>
        <taxon>Bacteria</taxon>
        <taxon>Pseudomonadati</taxon>
        <taxon>Pseudomonadota</taxon>
        <taxon>Alphaproteobacteria</taxon>
        <taxon>Sphingomonadales</taxon>
        <taxon>Sphingomonadaceae</taxon>
        <taxon>Sphingomonas</taxon>
    </lineage>
</organism>
<comment type="caution">
    <text evidence="2">The sequence shown here is derived from an EMBL/GenBank/DDBJ whole genome shotgun (WGS) entry which is preliminary data.</text>
</comment>
<dbReference type="Pfam" id="PF12915">
    <property type="entry name" value="DUF3833"/>
    <property type="match status" value="1"/>
</dbReference>
<name>A0ABW4I2K8_9SPHN</name>
<keyword evidence="3" id="KW-1185">Reference proteome</keyword>
<dbReference type="InterPro" id="IPR024409">
    <property type="entry name" value="DUF3833"/>
</dbReference>
<feature type="signal peptide" evidence="1">
    <location>
        <begin position="1"/>
        <end position="22"/>
    </location>
</feature>
<protein>
    <submittedName>
        <fullName evidence="2">DUF3833 family protein</fullName>
    </submittedName>
</protein>
<keyword evidence="1" id="KW-0732">Signal</keyword>
<dbReference type="PROSITE" id="PS51257">
    <property type="entry name" value="PROKAR_LIPOPROTEIN"/>
    <property type="match status" value="1"/>
</dbReference>
<evidence type="ECO:0000256" key="1">
    <source>
        <dbReference type="SAM" id="SignalP"/>
    </source>
</evidence>
<reference evidence="3" key="1">
    <citation type="journal article" date="2019" name="Int. J. Syst. Evol. Microbiol.">
        <title>The Global Catalogue of Microorganisms (GCM) 10K type strain sequencing project: providing services to taxonomists for standard genome sequencing and annotation.</title>
        <authorList>
            <consortium name="The Broad Institute Genomics Platform"/>
            <consortium name="The Broad Institute Genome Sequencing Center for Infectious Disease"/>
            <person name="Wu L."/>
            <person name="Ma J."/>
        </authorList>
    </citation>
    <scope>NUCLEOTIDE SEQUENCE [LARGE SCALE GENOMIC DNA]</scope>
    <source>
        <strain evidence="3">CGMCC 1.16275</strain>
    </source>
</reference>
<dbReference type="RefSeq" id="WP_380888881.1">
    <property type="nucleotide sequence ID" value="NZ_JBHUDY010000001.1"/>
</dbReference>
<evidence type="ECO:0000313" key="3">
    <source>
        <dbReference type="Proteomes" id="UP001597115"/>
    </source>
</evidence>
<proteinExistence type="predicted"/>
<dbReference type="Proteomes" id="UP001597115">
    <property type="component" value="Unassembled WGS sequence"/>
</dbReference>
<feature type="chain" id="PRO_5047541455" evidence="1">
    <location>
        <begin position="23"/>
        <end position="172"/>
    </location>
</feature>
<accession>A0ABW4I2K8</accession>
<evidence type="ECO:0000313" key="2">
    <source>
        <dbReference type="EMBL" id="MFD1612164.1"/>
    </source>
</evidence>